<comment type="caution">
    <text evidence="2">The sequence shown here is derived from an EMBL/GenBank/DDBJ whole genome shotgun (WGS) entry which is preliminary data.</text>
</comment>
<feature type="compositionally biased region" description="Basic and acidic residues" evidence="1">
    <location>
        <begin position="1"/>
        <end position="21"/>
    </location>
</feature>
<accession>X0Z960</accession>
<organism evidence="2">
    <name type="scientific">marine sediment metagenome</name>
    <dbReference type="NCBI Taxonomy" id="412755"/>
    <lineage>
        <taxon>unclassified sequences</taxon>
        <taxon>metagenomes</taxon>
        <taxon>ecological metagenomes</taxon>
    </lineage>
</organism>
<proteinExistence type="predicted"/>
<sequence length="39" mass="4147">MEDEEARAHDFSDGDALEHQSRSRRSGTVGGKGSGNNAD</sequence>
<name>X0Z960_9ZZZZ</name>
<dbReference type="EMBL" id="BARS01054039">
    <property type="protein sequence ID" value="GAG45001.1"/>
    <property type="molecule type" value="Genomic_DNA"/>
</dbReference>
<evidence type="ECO:0000256" key="1">
    <source>
        <dbReference type="SAM" id="MobiDB-lite"/>
    </source>
</evidence>
<dbReference type="AlphaFoldDB" id="X0Z960"/>
<feature type="non-terminal residue" evidence="2">
    <location>
        <position position="39"/>
    </location>
</feature>
<evidence type="ECO:0000313" key="2">
    <source>
        <dbReference type="EMBL" id="GAG45001.1"/>
    </source>
</evidence>
<reference evidence="2" key="1">
    <citation type="journal article" date="2014" name="Front. Microbiol.">
        <title>High frequency of phylogenetically diverse reductive dehalogenase-homologous genes in deep subseafloor sedimentary metagenomes.</title>
        <authorList>
            <person name="Kawai M."/>
            <person name="Futagami T."/>
            <person name="Toyoda A."/>
            <person name="Takaki Y."/>
            <person name="Nishi S."/>
            <person name="Hori S."/>
            <person name="Arai W."/>
            <person name="Tsubouchi T."/>
            <person name="Morono Y."/>
            <person name="Uchiyama I."/>
            <person name="Ito T."/>
            <person name="Fujiyama A."/>
            <person name="Inagaki F."/>
            <person name="Takami H."/>
        </authorList>
    </citation>
    <scope>NUCLEOTIDE SEQUENCE</scope>
    <source>
        <strain evidence="2">Expedition CK06-06</strain>
    </source>
</reference>
<feature type="compositionally biased region" description="Gly residues" evidence="1">
    <location>
        <begin position="28"/>
        <end position="39"/>
    </location>
</feature>
<feature type="region of interest" description="Disordered" evidence="1">
    <location>
        <begin position="1"/>
        <end position="39"/>
    </location>
</feature>
<protein>
    <submittedName>
        <fullName evidence="2">Uncharacterized protein</fullName>
    </submittedName>
</protein>
<gene>
    <name evidence="2" type="ORF">S01H1_80078</name>
</gene>